<dbReference type="OrthoDB" id="8558006at2"/>
<dbReference type="Pfam" id="PF07690">
    <property type="entry name" value="MFS_1"/>
    <property type="match status" value="1"/>
</dbReference>
<dbReference type="EMBL" id="CP031093">
    <property type="protein sequence ID" value="QCF27239.1"/>
    <property type="molecule type" value="Genomic_DNA"/>
</dbReference>
<accession>A0A4P7XJE0</accession>
<dbReference type="InterPro" id="IPR036259">
    <property type="entry name" value="MFS_trans_sf"/>
</dbReference>
<dbReference type="Gene3D" id="1.20.1250.20">
    <property type="entry name" value="MFS general substrate transporter like domains"/>
    <property type="match status" value="1"/>
</dbReference>
<dbReference type="InterPro" id="IPR020846">
    <property type="entry name" value="MFS_dom"/>
</dbReference>
<dbReference type="InterPro" id="IPR011701">
    <property type="entry name" value="MFS"/>
</dbReference>
<reference evidence="6 7" key="1">
    <citation type="submission" date="2018-07" db="EMBL/GenBank/DDBJ databases">
        <title>Marsedoiliclastica nanhaica gen. nov. sp. nov., a novel marine hydrocarbonoclastic bacterium isolated from an in-situ enriched hydrocarbon-degrading consortium in deep-sea sediment.</title>
        <authorList>
            <person name="Dong C."/>
            <person name="Ma T."/>
            <person name="Liu R."/>
            <person name="Shao Z."/>
        </authorList>
    </citation>
    <scope>NUCLEOTIDE SEQUENCE [LARGE SCALE GENOMIC DNA]</scope>
    <source>
        <strain evidence="7">soil36-7</strain>
    </source>
</reference>
<evidence type="ECO:0000256" key="1">
    <source>
        <dbReference type="ARBA" id="ARBA00022692"/>
    </source>
</evidence>
<evidence type="ECO:0000313" key="6">
    <source>
        <dbReference type="EMBL" id="QCF27239.1"/>
    </source>
</evidence>
<evidence type="ECO:0000259" key="5">
    <source>
        <dbReference type="PROSITE" id="PS50850"/>
    </source>
</evidence>
<feature type="transmembrane region" description="Helical" evidence="4">
    <location>
        <begin position="75"/>
        <end position="93"/>
    </location>
</feature>
<feature type="transmembrane region" description="Helical" evidence="4">
    <location>
        <begin position="45"/>
        <end position="63"/>
    </location>
</feature>
<dbReference type="PANTHER" id="PTHR23534">
    <property type="entry name" value="MFS PERMEASE"/>
    <property type="match status" value="1"/>
</dbReference>
<feature type="domain" description="Major facilitator superfamily (MFS) profile" evidence="5">
    <location>
        <begin position="209"/>
        <end position="403"/>
    </location>
</feature>
<dbReference type="KEGG" id="hmi:soil367_15605"/>
<protein>
    <submittedName>
        <fullName evidence="6">MFS transporter</fullName>
    </submittedName>
</protein>
<evidence type="ECO:0000256" key="3">
    <source>
        <dbReference type="ARBA" id="ARBA00023136"/>
    </source>
</evidence>
<evidence type="ECO:0000256" key="4">
    <source>
        <dbReference type="SAM" id="Phobius"/>
    </source>
</evidence>
<dbReference type="RefSeq" id="WP_136549950.1">
    <property type="nucleotide sequence ID" value="NZ_CP031093.1"/>
</dbReference>
<feature type="transmembrane region" description="Helical" evidence="4">
    <location>
        <begin position="12"/>
        <end position="33"/>
    </location>
</feature>
<dbReference type="GO" id="GO:0022857">
    <property type="term" value="F:transmembrane transporter activity"/>
    <property type="evidence" value="ECO:0007669"/>
    <property type="project" value="InterPro"/>
</dbReference>
<dbReference type="Proteomes" id="UP000298049">
    <property type="component" value="Chromosome"/>
</dbReference>
<keyword evidence="3 4" id="KW-0472">Membrane</keyword>
<evidence type="ECO:0000256" key="2">
    <source>
        <dbReference type="ARBA" id="ARBA00022989"/>
    </source>
</evidence>
<feature type="transmembrane region" description="Helical" evidence="4">
    <location>
        <begin position="370"/>
        <end position="389"/>
    </location>
</feature>
<proteinExistence type="predicted"/>
<feature type="transmembrane region" description="Helical" evidence="4">
    <location>
        <begin position="249"/>
        <end position="268"/>
    </location>
</feature>
<feature type="transmembrane region" description="Helical" evidence="4">
    <location>
        <begin position="344"/>
        <end position="364"/>
    </location>
</feature>
<feature type="transmembrane region" description="Helical" evidence="4">
    <location>
        <begin position="298"/>
        <end position="323"/>
    </location>
</feature>
<feature type="transmembrane region" description="Helical" evidence="4">
    <location>
        <begin position="210"/>
        <end position="229"/>
    </location>
</feature>
<dbReference type="PANTHER" id="PTHR23534:SF1">
    <property type="entry name" value="MAJOR FACILITATOR SUPERFAMILY PROTEIN"/>
    <property type="match status" value="1"/>
</dbReference>
<organism evidence="6 7">
    <name type="scientific">Hydrocarboniclastica marina</name>
    <dbReference type="NCBI Taxonomy" id="2259620"/>
    <lineage>
        <taxon>Bacteria</taxon>
        <taxon>Pseudomonadati</taxon>
        <taxon>Pseudomonadota</taxon>
        <taxon>Gammaproteobacteria</taxon>
        <taxon>Alteromonadales</taxon>
        <taxon>Alteromonadaceae</taxon>
        <taxon>Hydrocarboniclastica</taxon>
    </lineage>
</organism>
<feature type="transmembrane region" description="Helical" evidence="4">
    <location>
        <begin position="133"/>
        <end position="154"/>
    </location>
</feature>
<dbReference type="SUPFAM" id="SSF103473">
    <property type="entry name" value="MFS general substrate transporter"/>
    <property type="match status" value="1"/>
</dbReference>
<keyword evidence="2 4" id="KW-1133">Transmembrane helix</keyword>
<feature type="transmembrane region" description="Helical" evidence="4">
    <location>
        <begin position="99"/>
        <end position="121"/>
    </location>
</feature>
<name>A0A4P7XJE0_9ALTE</name>
<feature type="transmembrane region" description="Helical" evidence="4">
    <location>
        <begin position="275"/>
        <end position="292"/>
    </location>
</feature>
<gene>
    <name evidence="6" type="ORF">soil367_15605</name>
</gene>
<keyword evidence="1 4" id="KW-0812">Transmembrane</keyword>
<dbReference type="PROSITE" id="PS50850">
    <property type="entry name" value="MFS"/>
    <property type="match status" value="1"/>
</dbReference>
<keyword evidence="7" id="KW-1185">Reference proteome</keyword>
<dbReference type="AlphaFoldDB" id="A0A4P7XJE0"/>
<sequence>MLSLFANPSLRLLFVAQALFWSCAIIGITLTSLVGLELAPKPELATLPLALLAVGNLGTVHFLSVFMQSHGRRPGLILGAGMGVLGALLSAAGIWCESFTLFCLGGTVIGVYQASAMYYRFAALDAVHQSEKGGAAALVIGGGVCAAILAPTLATWSQGLSELPYLGAYLTMAVLAGVGVMLMAGLSEGVAPKPGKAGLPAMRALFARPVVRTALMTTLTGHGVMILVMTATPLAMSSQGLDVRHASAVIQWHVLGMFLPAFIAGPLVDRLGSRVVALAGLSLLATSAAVALSGEAKAAFLISSLLLGIGWNLTFVSGTTLLARGHADDERGNAQGLMELSNGLAATLAAFLAGALISGVGWTAINFGVLPLLVVAAVMLARLTPAPLLEVTPVPVKRDRDAA</sequence>
<feature type="transmembrane region" description="Helical" evidence="4">
    <location>
        <begin position="166"/>
        <end position="186"/>
    </location>
</feature>
<evidence type="ECO:0000313" key="7">
    <source>
        <dbReference type="Proteomes" id="UP000298049"/>
    </source>
</evidence>